<organism evidence="1 2">
    <name type="scientific">Portunus trituberculatus</name>
    <name type="common">Swimming crab</name>
    <name type="synonym">Neptunus trituberculatus</name>
    <dbReference type="NCBI Taxonomy" id="210409"/>
    <lineage>
        <taxon>Eukaryota</taxon>
        <taxon>Metazoa</taxon>
        <taxon>Ecdysozoa</taxon>
        <taxon>Arthropoda</taxon>
        <taxon>Crustacea</taxon>
        <taxon>Multicrustacea</taxon>
        <taxon>Malacostraca</taxon>
        <taxon>Eumalacostraca</taxon>
        <taxon>Eucarida</taxon>
        <taxon>Decapoda</taxon>
        <taxon>Pleocyemata</taxon>
        <taxon>Brachyura</taxon>
        <taxon>Eubrachyura</taxon>
        <taxon>Portunoidea</taxon>
        <taxon>Portunidae</taxon>
        <taxon>Portuninae</taxon>
        <taxon>Portunus</taxon>
    </lineage>
</organism>
<name>A0A5B7D9F0_PORTR</name>
<dbReference type="AlphaFoldDB" id="A0A5B7D9F0"/>
<reference evidence="1 2" key="1">
    <citation type="submission" date="2019-05" db="EMBL/GenBank/DDBJ databases">
        <title>Another draft genome of Portunus trituberculatus and its Hox gene families provides insights of decapod evolution.</title>
        <authorList>
            <person name="Jeong J.-H."/>
            <person name="Song I."/>
            <person name="Kim S."/>
            <person name="Choi T."/>
            <person name="Kim D."/>
            <person name="Ryu S."/>
            <person name="Kim W."/>
        </authorList>
    </citation>
    <scope>NUCLEOTIDE SEQUENCE [LARGE SCALE GENOMIC DNA]</scope>
    <source>
        <tissue evidence="1">Muscle</tissue>
    </source>
</reference>
<protein>
    <submittedName>
        <fullName evidence="1">Uncharacterized protein</fullName>
    </submittedName>
</protein>
<proteinExistence type="predicted"/>
<keyword evidence="2" id="KW-1185">Reference proteome</keyword>
<evidence type="ECO:0000313" key="1">
    <source>
        <dbReference type="EMBL" id="MPC17826.1"/>
    </source>
</evidence>
<sequence>MSSTEAKVEWRHSKRNFNNVDFPIPLKAEMRVTCGSVPSHSVTRRMSRGRGKQGLHVHPLSRYKPGSDAQLTHVVIRLSQLITSFLYQAKFPAGEYLFIVLIHGGQWHGGIPDGVQLSGDGLLQSVYFSRHYRKYFSCLSDGLDKEIFEYFHFVQHFLGSQVQRVMCDFIPQGLDVVKEVLEGVCRRHPGRVYRFLQATQQLKQLVRQ</sequence>
<dbReference type="EMBL" id="VSRR010000624">
    <property type="protein sequence ID" value="MPC17826.1"/>
    <property type="molecule type" value="Genomic_DNA"/>
</dbReference>
<evidence type="ECO:0000313" key="2">
    <source>
        <dbReference type="Proteomes" id="UP000324222"/>
    </source>
</evidence>
<dbReference type="Proteomes" id="UP000324222">
    <property type="component" value="Unassembled WGS sequence"/>
</dbReference>
<comment type="caution">
    <text evidence="1">The sequence shown here is derived from an EMBL/GenBank/DDBJ whole genome shotgun (WGS) entry which is preliminary data.</text>
</comment>
<accession>A0A5B7D9F0</accession>
<gene>
    <name evidence="1" type="ORF">E2C01_010693</name>
</gene>